<organism evidence="3 4">
    <name type="scientific">Streptomyces toyocaensis</name>
    <dbReference type="NCBI Taxonomy" id="55952"/>
    <lineage>
        <taxon>Bacteria</taxon>
        <taxon>Bacillati</taxon>
        <taxon>Actinomycetota</taxon>
        <taxon>Actinomycetes</taxon>
        <taxon>Kitasatosporales</taxon>
        <taxon>Streptomycetaceae</taxon>
        <taxon>Streptomyces</taxon>
    </lineage>
</organism>
<dbReference type="Gene3D" id="3.40.50.300">
    <property type="entry name" value="P-loop containing nucleotide triphosphate hydrolases"/>
    <property type="match status" value="1"/>
</dbReference>
<dbReference type="InterPro" id="IPR027417">
    <property type="entry name" value="P-loop_NTPase"/>
</dbReference>
<gene>
    <name evidence="3" type="ORF">BU52_28845</name>
</gene>
<dbReference type="Proteomes" id="UP000028341">
    <property type="component" value="Unassembled WGS sequence"/>
</dbReference>
<dbReference type="eggNOG" id="COG0703">
    <property type="taxonomic scope" value="Bacteria"/>
</dbReference>
<proteinExistence type="predicted"/>
<keyword evidence="2" id="KW-0057">Aromatic amino acid biosynthesis</keyword>
<protein>
    <recommendedName>
        <fullName evidence="5">Shikimate kinase</fullName>
    </recommendedName>
</protein>
<dbReference type="GO" id="GO:0008652">
    <property type="term" value="P:amino acid biosynthetic process"/>
    <property type="evidence" value="ECO:0007669"/>
    <property type="project" value="UniProtKB-KW"/>
</dbReference>
<dbReference type="Pfam" id="PF01202">
    <property type="entry name" value="SKI"/>
    <property type="match status" value="1"/>
</dbReference>
<keyword evidence="4" id="KW-1185">Reference proteome</keyword>
<accession>A0A081XJK3</accession>
<dbReference type="EMBL" id="JFCB01000035">
    <property type="protein sequence ID" value="KES03726.1"/>
    <property type="molecule type" value="Genomic_DNA"/>
</dbReference>
<reference evidence="3 4" key="1">
    <citation type="submission" date="2014-02" db="EMBL/GenBank/DDBJ databases">
        <title>The genome announcement of Streptomyces toyocaensis NRRL15009.</title>
        <authorList>
            <person name="Hong H.-J."/>
            <person name="Kwun M.J."/>
        </authorList>
    </citation>
    <scope>NUCLEOTIDE SEQUENCE [LARGE SCALE GENOMIC DNA]</scope>
    <source>
        <strain evidence="3 4">NRRL 15009</strain>
    </source>
</reference>
<evidence type="ECO:0000256" key="2">
    <source>
        <dbReference type="ARBA" id="ARBA00023141"/>
    </source>
</evidence>
<evidence type="ECO:0000313" key="4">
    <source>
        <dbReference type="Proteomes" id="UP000028341"/>
    </source>
</evidence>
<dbReference type="GO" id="GO:0005829">
    <property type="term" value="C:cytosol"/>
    <property type="evidence" value="ECO:0007669"/>
    <property type="project" value="TreeGrafter"/>
</dbReference>
<dbReference type="PANTHER" id="PTHR21087">
    <property type="entry name" value="SHIKIMATE KINASE"/>
    <property type="match status" value="1"/>
</dbReference>
<evidence type="ECO:0000256" key="1">
    <source>
        <dbReference type="ARBA" id="ARBA00022605"/>
    </source>
</evidence>
<dbReference type="InterPro" id="IPR031322">
    <property type="entry name" value="Shikimate/glucono_kinase"/>
</dbReference>
<sequence>MVLVGPMGVGKSTVGRLLADRLGVGFRDTDDDAVAGQDRTIAEIFADGGESAFRALEKEAMGRALAEHEGLLALSGGAVLDGDTRARSVAGWVSISSSV</sequence>
<dbReference type="AlphaFoldDB" id="A0A081XJK3"/>
<dbReference type="SUPFAM" id="SSF52540">
    <property type="entry name" value="P-loop containing nucleoside triphosphate hydrolases"/>
    <property type="match status" value="1"/>
</dbReference>
<dbReference type="STRING" id="55952.BU52_28845"/>
<dbReference type="GO" id="GO:0004765">
    <property type="term" value="F:shikimate kinase activity"/>
    <property type="evidence" value="ECO:0007669"/>
    <property type="project" value="TreeGrafter"/>
</dbReference>
<keyword evidence="1" id="KW-0028">Amino-acid biosynthesis</keyword>
<dbReference type="PANTHER" id="PTHR21087:SF16">
    <property type="entry name" value="SHIKIMATE KINASE 1, CHLOROPLASTIC"/>
    <property type="match status" value="1"/>
</dbReference>
<evidence type="ECO:0008006" key="5">
    <source>
        <dbReference type="Google" id="ProtNLM"/>
    </source>
</evidence>
<dbReference type="PRINTS" id="PR01100">
    <property type="entry name" value="SHIKIMTKNASE"/>
</dbReference>
<comment type="caution">
    <text evidence="3">The sequence shown here is derived from an EMBL/GenBank/DDBJ whole genome shotgun (WGS) entry which is preliminary data.</text>
</comment>
<evidence type="ECO:0000313" key="3">
    <source>
        <dbReference type="EMBL" id="KES03726.1"/>
    </source>
</evidence>
<dbReference type="GO" id="GO:0009073">
    <property type="term" value="P:aromatic amino acid family biosynthetic process"/>
    <property type="evidence" value="ECO:0007669"/>
    <property type="project" value="UniProtKB-KW"/>
</dbReference>
<name>A0A081XJK3_STRTO</name>